<dbReference type="AlphaFoldDB" id="A0A3Q2X0K8"/>
<feature type="domain" description="Ig-like" evidence="12">
    <location>
        <begin position="34"/>
        <end position="110"/>
    </location>
</feature>
<dbReference type="GO" id="GO:0042130">
    <property type="term" value="P:negative regulation of T cell proliferation"/>
    <property type="evidence" value="ECO:0007669"/>
    <property type="project" value="TreeGrafter"/>
</dbReference>
<keyword evidence="7" id="KW-1015">Disulfide bond</keyword>
<dbReference type="GO" id="GO:0071222">
    <property type="term" value="P:cellular response to lipopolysaccharide"/>
    <property type="evidence" value="ECO:0007669"/>
    <property type="project" value="TreeGrafter"/>
</dbReference>
<dbReference type="FunFam" id="2.60.40.10:FF:000142">
    <property type="entry name" value="V-set domain-containing T-cell activation inhibitor 1"/>
    <property type="match status" value="1"/>
</dbReference>
<keyword evidence="9" id="KW-0325">Glycoprotein</keyword>
<dbReference type="PANTHER" id="PTHR25466:SF14">
    <property type="entry name" value="BUTYROPHILIN SUBFAMILY 2 MEMBER A2-LIKE-RELATED"/>
    <property type="match status" value="1"/>
</dbReference>
<evidence type="ECO:0000256" key="7">
    <source>
        <dbReference type="ARBA" id="ARBA00023157"/>
    </source>
</evidence>
<protein>
    <recommendedName>
        <fullName evidence="12">Ig-like domain-containing protein</fullName>
    </recommendedName>
</protein>
<name>A0A3Q2X0K8_HAPBU</name>
<keyword evidence="3 11" id="KW-0812">Transmembrane</keyword>
<dbReference type="GeneTree" id="ENSGT00940000163670"/>
<evidence type="ECO:0000256" key="4">
    <source>
        <dbReference type="ARBA" id="ARBA00022729"/>
    </source>
</evidence>
<evidence type="ECO:0000256" key="8">
    <source>
        <dbReference type="ARBA" id="ARBA00023170"/>
    </source>
</evidence>
<evidence type="ECO:0000259" key="12">
    <source>
        <dbReference type="PROSITE" id="PS50835"/>
    </source>
</evidence>
<feature type="transmembrane region" description="Helical" evidence="11">
    <location>
        <begin position="134"/>
        <end position="154"/>
    </location>
</feature>
<dbReference type="SMART" id="SM00406">
    <property type="entry name" value="IGv"/>
    <property type="match status" value="1"/>
</dbReference>
<evidence type="ECO:0000256" key="5">
    <source>
        <dbReference type="ARBA" id="ARBA00022989"/>
    </source>
</evidence>
<dbReference type="InterPro" id="IPR013106">
    <property type="entry name" value="Ig_V-set"/>
</dbReference>
<evidence type="ECO:0000256" key="3">
    <source>
        <dbReference type="ARBA" id="ARBA00022692"/>
    </source>
</evidence>
<dbReference type="SUPFAM" id="SSF48726">
    <property type="entry name" value="Immunoglobulin"/>
    <property type="match status" value="1"/>
</dbReference>
<dbReference type="GO" id="GO:0042102">
    <property type="term" value="P:positive regulation of T cell proliferation"/>
    <property type="evidence" value="ECO:0007669"/>
    <property type="project" value="TreeGrafter"/>
</dbReference>
<dbReference type="STRING" id="8153.ENSHBUP00000032969"/>
<keyword evidence="6 11" id="KW-0472">Membrane</keyword>
<dbReference type="PANTHER" id="PTHR25466">
    <property type="entry name" value="T-LYMPHOCYTE ACTIVATION ANTIGEN"/>
    <property type="match status" value="1"/>
</dbReference>
<reference evidence="13" key="2">
    <citation type="submission" date="2025-09" db="UniProtKB">
        <authorList>
            <consortium name="Ensembl"/>
        </authorList>
    </citation>
    <scope>IDENTIFICATION</scope>
</reference>
<evidence type="ECO:0000313" key="14">
    <source>
        <dbReference type="Proteomes" id="UP000264840"/>
    </source>
</evidence>
<dbReference type="InterPro" id="IPR051713">
    <property type="entry name" value="T-cell_Activation_Regulation"/>
</dbReference>
<dbReference type="GO" id="GO:0009897">
    <property type="term" value="C:external side of plasma membrane"/>
    <property type="evidence" value="ECO:0007669"/>
    <property type="project" value="TreeGrafter"/>
</dbReference>
<organism evidence="13 14">
    <name type="scientific">Haplochromis burtoni</name>
    <name type="common">Burton's mouthbrooder</name>
    <name type="synonym">Chromis burtoni</name>
    <dbReference type="NCBI Taxonomy" id="8153"/>
    <lineage>
        <taxon>Eukaryota</taxon>
        <taxon>Metazoa</taxon>
        <taxon>Chordata</taxon>
        <taxon>Craniata</taxon>
        <taxon>Vertebrata</taxon>
        <taxon>Euteleostomi</taxon>
        <taxon>Actinopterygii</taxon>
        <taxon>Neopterygii</taxon>
        <taxon>Teleostei</taxon>
        <taxon>Neoteleostei</taxon>
        <taxon>Acanthomorphata</taxon>
        <taxon>Ovalentaria</taxon>
        <taxon>Cichlomorphae</taxon>
        <taxon>Cichliformes</taxon>
        <taxon>Cichlidae</taxon>
        <taxon>African cichlids</taxon>
        <taxon>Pseudocrenilabrinae</taxon>
        <taxon>Haplochromini</taxon>
        <taxon>Haplochromis</taxon>
    </lineage>
</organism>
<dbReference type="GO" id="GO:0031295">
    <property type="term" value="P:T cell costimulation"/>
    <property type="evidence" value="ECO:0007669"/>
    <property type="project" value="TreeGrafter"/>
</dbReference>
<dbReference type="InterPro" id="IPR007110">
    <property type="entry name" value="Ig-like_dom"/>
</dbReference>
<evidence type="ECO:0000256" key="6">
    <source>
        <dbReference type="ARBA" id="ARBA00023136"/>
    </source>
</evidence>
<sequence>MRLKTNYLTFHSIHASKNDLNTEVSCIFMETCMLPCSSERGNDVIIHWFQQSAGNLFVHSFYDGHDQLVVQNQRFSGRTSLFRDQLSSGNASLQLTRVKVQDEGRYKCQAITRRGTKESFIALKMDGMRHTMHLLKKVIVSVGITIVFKSLSFFPSVCQKGFYLYSDVLQK</sequence>
<keyword evidence="10" id="KW-0393">Immunoglobulin domain</keyword>
<evidence type="ECO:0000256" key="9">
    <source>
        <dbReference type="ARBA" id="ARBA00023180"/>
    </source>
</evidence>
<evidence type="ECO:0000256" key="11">
    <source>
        <dbReference type="SAM" id="Phobius"/>
    </source>
</evidence>
<keyword evidence="8" id="KW-0675">Receptor</keyword>
<evidence type="ECO:0000256" key="1">
    <source>
        <dbReference type="ARBA" id="ARBA00004251"/>
    </source>
</evidence>
<evidence type="ECO:0000256" key="2">
    <source>
        <dbReference type="ARBA" id="ARBA00022475"/>
    </source>
</evidence>
<keyword evidence="4" id="KW-0732">Signal</keyword>
<reference evidence="13" key="1">
    <citation type="submission" date="2025-08" db="UniProtKB">
        <authorList>
            <consortium name="Ensembl"/>
        </authorList>
    </citation>
    <scope>IDENTIFICATION</scope>
</reference>
<dbReference type="GO" id="GO:0007166">
    <property type="term" value="P:cell surface receptor signaling pathway"/>
    <property type="evidence" value="ECO:0007669"/>
    <property type="project" value="TreeGrafter"/>
</dbReference>
<evidence type="ECO:0000256" key="10">
    <source>
        <dbReference type="ARBA" id="ARBA00023319"/>
    </source>
</evidence>
<accession>A0A3Q2X0K8</accession>
<dbReference type="Pfam" id="PF07686">
    <property type="entry name" value="V-set"/>
    <property type="match status" value="1"/>
</dbReference>
<dbReference type="Ensembl" id="ENSHBUT00000026356.1">
    <property type="protein sequence ID" value="ENSHBUP00000032969.1"/>
    <property type="gene ID" value="ENSHBUG00000019596.1"/>
</dbReference>
<dbReference type="Gene3D" id="2.60.40.10">
    <property type="entry name" value="Immunoglobulins"/>
    <property type="match status" value="1"/>
</dbReference>
<keyword evidence="2" id="KW-1003">Cell membrane</keyword>
<keyword evidence="14" id="KW-1185">Reference proteome</keyword>
<evidence type="ECO:0000313" key="13">
    <source>
        <dbReference type="Ensembl" id="ENSHBUP00000032969.1"/>
    </source>
</evidence>
<dbReference type="GO" id="GO:0006955">
    <property type="term" value="P:immune response"/>
    <property type="evidence" value="ECO:0007669"/>
    <property type="project" value="TreeGrafter"/>
</dbReference>
<dbReference type="InterPro" id="IPR013783">
    <property type="entry name" value="Ig-like_fold"/>
</dbReference>
<dbReference type="OMA" id="VSEECHL"/>
<keyword evidence="5 11" id="KW-1133">Transmembrane helix</keyword>
<comment type="subcellular location">
    <subcellularLocation>
        <location evidence="1">Cell membrane</location>
        <topology evidence="1">Single-pass type I membrane protein</topology>
    </subcellularLocation>
</comment>
<dbReference type="PROSITE" id="PS50835">
    <property type="entry name" value="IG_LIKE"/>
    <property type="match status" value="1"/>
</dbReference>
<proteinExistence type="predicted"/>
<dbReference type="InterPro" id="IPR036179">
    <property type="entry name" value="Ig-like_dom_sf"/>
</dbReference>
<dbReference type="Proteomes" id="UP000264840">
    <property type="component" value="Unplaced"/>
</dbReference>